<evidence type="ECO:0000256" key="4">
    <source>
        <dbReference type="ARBA" id="ARBA00022807"/>
    </source>
</evidence>
<evidence type="ECO:0000256" key="1">
    <source>
        <dbReference type="ARBA" id="ARBA00007074"/>
    </source>
</evidence>
<dbReference type="KEGG" id="vpy:HZI73_23445"/>
<dbReference type="AlphaFoldDB" id="A0A8J8MNZ4"/>
<feature type="domain" description="SH3b" evidence="5">
    <location>
        <begin position="170"/>
        <end position="233"/>
    </location>
</feature>
<dbReference type="PANTHER" id="PTHR47053">
    <property type="entry name" value="MUREIN DD-ENDOPEPTIDASE MEPH-RELATED"/>
    <property type="match status" value="1"/>
</dbReference>
<evidence type="ECO:0000259" key="6">
    <source>
        <dbReference type="PROSITE" id="PS51935"/>
    </source>
</evidence>
<sequence>MKKRGIGKFTFGLLGSLLLTTNIYASSVGVVNVENLNVRSGPSTSSSIIDYVHLGDVIEILSTKDEWHKIHMDNKSDAYVHSQYVEVKDTQSSLVSSEEANLFDGPNVMAGIIGTLKNGQSVKVLYAVDDWYYVETEQGKGYIHYKTLSATKSPETVTLTQASNPQEIKKRYAVVTTSILNVRHEPSTSSKKIDKVYQNNAFEIISELEDWVSIKTANGSTGYLHKDYVSISDEVPTITETSDLRQQVVNYALQFKGNRYVYGGNSLTKGVDCSGFAQQVMKKFGISISRTSRSQINDGQRISKSDLLPGDLVFFGYNGRINHVAIYMGNNMIIHANNPESGIIVNALNDRRMATYIGATRVIK</sequence>
<reference evidence="7" key="1">
    <citation type="submission" date="2020-07" db="EMBL/GenBank/DDBJ databases">
        <title>Vallitalea pronyensis genome.</title>
        <authorList>
            <person name="Postec A."/>
        </authorList>
    </citation>
    <scope>NUCLEOTIDE SEQUENCE</scope>
    <source>
        <strain evidence="7">FatNI3</strain>
    </source>
</reference>
<dbReference type="Proteomes" id="UP000683246">
    <property type="component" value="Chromosome"/>
</dbReference>
<accession>A0A8J8MNZ4</accession>
<keyword evidence="2" id="KW-0645">Protease</keyword>
<proteinExistence type="inferred from homology"/>
<comment type="similarity">
    <text evidence="1">Belongs to the peptidase C40 family.</text>
</comment>
<feature type="domain" description="SH3b" evidence="5">
    <location>
        <begin position="26"/>
        <end position="89"/>
    </location>
</feature>
<dbReference type="EMBL" id="CP058649">
    <property type="protein sequence ID" value="QUI25066.1"/>
    <property type="molecule type" value="Genomic_DNA"/>
</dbReference>
<gene>
    <name evidence="7" type="ORF">HZI73_23445</name>
</gene>
<dbReference type="PROSITE" id="PS51781">
    <property type="entry name" value="SH3B"/>
    <property type="match status" value="3"/>
</dbReference>
<feature type="domain" description="NlpC/P60" evidence="6">
    <location>
        <begin position="242"/>
        <end position="363"/>
    </location>
</feature>
<evidence type="ECO:0000256" key="2">
    <source>
        <dbReference type="ARBA" id="ARBA00022670"/>
    </source>
</evidence>
<dbReference type="SUPFAM" id="SSF54001">
    <property type="entry name" value="Cysteine proteinases"/>
    <property type="match status" value="1"/>
</dbReference>
<dbReference type="InterPro" id="IPR051202">
    <property type="entry name" value="Peptidase_C40"/>
</dbReference>
<name>A0A8J8MNZ4_9FIRM</name>
<evidence type="ECO:0000313" key="7">
    <source>
        <dbReference type="EMBL" id="QUI25066.1"/>
    </source>
</evidence>
<dbReference type="InterPro" id="IPR003646">
    <property type="entry name" value="SH3-like_bac-type"/>
</dbReference>
<dbReference type="PROSITE" id="PS51935">
    <property type="entry name" value="NLPC_P60"/>
    <property type="match status" value="1"/>
</dbReference>
<evidence type="ECO:0000313" key="8">
    <source>
        <dbReference type="Proteomes" id="UP000683246"/>
    </source>
</evidence>
<organism evidence="7 8">
    <name type="scientific">Vallitalea pronyensis</name>
    <dbReference type="NCBI Taxonomy" id="1348613"/>
    <lineage>
        <taxon>Bacteria</taxon>
        <taxon>Bacillati</taxon>
        <taxon>Bacillota</taxon>
        <taxon>Clostridia</taxon>
        <taxon>Lachnospirales</taxon>
        <taxon>Vallitaleaceae</taxon>
        <taxon>Vallitalea</taxon>
    </lineage>
</organism>
<keyword evidence="3" id="KW-0378">Hydrolase</keyword>
<dbReference type="RefSeq" id="WP_212695765.1">
    <property type="nucleotide sequence ID" value="NZ_CP058649.1"/>
</dbReference>
<dbReference type="InterPro" id="IPR000064">
    <property type="entry name" value="NLP_P60_dom"/>
</dbReference>
<dbReference type="GO" id="GO:0006508">
    <property type="term" value="P:proteolysis"/>
    <property type="evidence" value="ECO:0007669"/>
    <property type="project" value="UniProtKB-KW"/>
</dbReference>
<dbReference type="InterPro" id="IPR038765">
    <property type="entry name" value="Papain-like_cys_pep_sf"/>
</dbReference>
<keyword evidence="4" id="KW-0788">Thiol protease</keyword>
<evidence type="ECO:0000256" key="3">
    <source>
        <dbReference type="ARBA" id="ARBA00022801"/>
    </source>
</evidence>
<dbReference type="Gene3D" id="3.90.1720.10">
    <property type="entry name" value="endopeptidase domain like (from Nostoc punctiforme)"/>
    <property type="match status" value="1"/>
</dbReference>
<dbReference type="Pfam" id="PF00877">
    <property type="entry name" value="NLPC_P60"/>
    <property type="match status" value="1"/>
</dbReference>
<protein>
    <submittedName>
        <fullName evidence="7">SH3 domain-containing protein</fullName>
    </submittedName>
</protein>
<keyword evidence="8" id="KW-1185">Reference proteome</keyword>
<dbReference type="PANTHER" id="PTHR47053:SF1">
    <property type="entry name" value="MUREIN DD-ENDOPEPTIDASE MEPH-RELATED"/>
    <property type="match status" value="1"/>
</dbReference>
<evidence type="ECO:0000259" key="5">
    <source>
        <dbReference type="PROSITE" id="PS51781"/>
    </source>
</evidence>
<dbReference type="SMART" id="SM00287">
    <property type="entry name" value="SH3b"/>
    <property type="match status" value="3"/>
</dbReference>
<feature type="domain" description="SH3b" evidence="5">
    <location>
        <begin position="90"/>
        <end position="152"/>
    </location>
</feature>
<dbReference type="GO" id="GO:0008234">
    <property type="term" value="F:cysteine-type peptidase activity"/>
    <property type="evidence" value="ECO:0007669"/>
    <property type="project" value="UniProtKB-KW"/>
</dbReference>
<dbReference type="Pfam" id="PF08239">
    <property type="entry name" value="SH3_3"/>
    <property type="match status" value="3"/>
</dbReference>
<dbReference type="Gene3D" id="2.30.30.40">
    <property type="entry name" value="SH3 Domains"/>
    <property type="match status" value="3"/>
</dbReference>